<protein>
    <submittedName>
        <fullName evidence="5">S-adenosyl-L-methionine-dependent methyltransferase</fullName>
    </submittedName>
</protein>
<dbReference type="AlphaFoldDB" id="A0AAD6VA22"/>
<dbReference type="SUPFAM" id="SSF53335">
    <property type="entry name" value="S-adenosyl-L-methionine-dependent methyltransferases"/>
    <property type="match status" value="1"/>
</dbReference>
<dbReference type="GO" id="GO:0032259">
    <property type="term" value="P:methylation"/>
    <property type="evidence" value="ECO:0007669"/>
    <property type="project" value="UniProtKB-KW"/>
</dbReference>
<dbReference type="EMBL" id="JARJCW010000037">
    <property type="protein sequence ID" value="KAJ7207051.1"/>
    <property type="molecule type" value="Genomic_DNA"/>
</dbReference>
<keyword evidence="2 5" id="KW-0489">Methyltransferase</keyword>
<dbReference type="Gene3D" id="3.40.50.150">
    <property type="entry name" value="Vaccinia Virus protein VP39"/>
    <property type="match status" value="2"/>
</dbReference>
<evidence type="ECO:0000256" key="1">
    <source>
        <dbReference type="ARBA" id="ARBA00022553"/>
    </source>
</evidence>
<dbReference type="PANTHER" id="PTHR32183">
    <property type="match status" value="1"/>
</dbReference>
<evidence type="ECO:0000256" key="3">
    <source>
        <dbReference type="ARBA" id="ARBA00022679"/>
    </source>
</evidence>
<evidence type="ECO:0000256" key="4">
    <source>
        <dbReference type="ARBA" id="ARBA00022691"/>
    </source>
</evidence>
<keyword evidence="3" id="KW-0808">Transferase</keyword>
<dbReference type="Proteomes" id="UP001219525">
    <property type="component" value="Unassembled WGS sequence"/>
</dbReference>
<dbReference type="InterPro" id="IPR029063">
    <property type="entry name" value="SAM-dependent_MTases_sf"/>
</dbReference>
<dbReference type="PANTHER" id="PTHR32183:SF6">
    <property type="entry name" value="CYSTEINE SULFINATE DESULFINASE_CYSTEINE DESULFURASE AND RELATED ENZYMES"/>
    <property type="match status" value="1"/>
</dbReference>
<name>A0AAD6VA22_9AGAR</name>
<dbReference type="InterPro" id="IPR008854">
    <property type="entry name" value="TPMT"/>
</dbReference>
<keyword evidence="6" id="KW-1185">Reference proteome</keyword>
<dbReference type="PROSITE" id="PS51585">
    <property type="entry name" value="SAM_MT_TPMT"/>
    <property type="match status" value="1"/>
</dbReference>
<keyword evidence="4" id="KW-0949">S-adenosyl-L-methionine</keyword>
<reference evidence="5" key="1">
    <citation type="submission" date="2023-03" db="EMBL/GenBank/DDBJ databases">
        <title>Massive genome expansion in bonnet fungi (Mycena s.s.) driven by repeated elements and novel gene families across ecological guilds.</title>
        <authorList>
            <consortium name="Lawrence Berkeley National Laboratory"/>
            <person name="Harder C.B."/>
            <person name="Miyauchi S."/>
            <person name="Viragh M."/>
            <person name="Kuo A."/>
            <person name="Thoen E."/>
            <person name="Andreopoulos B."/>
            <person name="Lu D."/>
            <person name="Skrede I."/>
            <person name="Drula E."/>
            <person name="Henrissat B."/>
            <person name="Morin E."/>
            <person name="Kohler A."/>
            <person name="Barry K."/>
            <person name="LaButti K."/>
            <person name="Morin E."/>
            <person name="Salamov A."/>
            <person name="Lipzen A."/>
            <person name="Mereny Z."/>
            <person name="Hegedus B."/>
            <person name="Baldrian P."/>
            <person name="Stursova M."/>
            <person name="Weitz H."/>
            <person name="Taylor A."/>
            <person name="Grigoriev I.V."/>
            <person name="Nagy L.G."/>
            <person name="Martin F."/>
            <person name="Kauserud H."/>
        </authorList>
    </citation>
    <scope>NUCLEOTIDE SEQUENCE</scope>
    <source>
        <strain evidence="5">9144</strain>
    </source>
</reference>
<dbReference type="CDD" id="cd02440">
    <property type="entry name" value="AdoMet_MTases"/>
    <property type="match status" value="1"/>
</dbReference>
<proteinExistence type="predicted"/>
<dbReference type="GO" id="GO:0008757">
    <property type="term" value="F:S-adenosylmethionine-dependent methyltransferase activity"/>
    <property type="evidence" value="ECO:0007669"/>
    <property type="project" value="InterPro"/>
</dbReference>
<gene>
    <name evidence="5" type="ORF">GGX14DRAFT_635905</name>
</gene>
<evidence type="ECO:0000313" key="5">
    <source>
        <dbReference type="EMBL" id="KAJ7207051.1"/>
    </source>
</evidence>
<organism evidence="5 6">
    <name type="scientific">Mycena pura</name>
    <dbReference type="NCBI Taxonomy" id="153505"/>
    <lineage>
        <taxon>Eukaryota</taxon>
        <taxon>Fungi</taxon>
        <taxon>Dikarya</taxon>
        <taxon>Basidiomycota</taxon>
        <taxon>Agaricomycotina</taxon>
        <taxon>Agaricomycetes</taxon>
        <taxon>Agaricomycetidae</taxon>
        <taxon>Agaricales</taxon>
        <taxon>Marasmiineae</taxon>
        <taxon>Mycenaceae</taxon>
        <taxon>Mycena</taxon>
    </lineage>
</organism>
<sequence>MSSPTTQPETPEILVNASSPVFSALRDIITDDPHSWDTAWTQNITPWESGDIQPPLREVTQSGEVAFPTRGRAFVPGCGSGHDARYIASALGLDTLAIDISPTAVRNATKNIPDGVNARIEVQDFFSFSVPETEKFDLIYDYTSVDPLLQPKTGVDIKARFFVAIPPSRRGEWGAQMNSLIKRGGYLITLVYPIVPETDVGPPWFVRPEHYYGPLGDGWEKVVDRVPTESQPTHVGRERLVVWRKL</sequence>
<accession>A0AAD6VA22</accession>
<evidence type="ECO:0000256" key="2">
    <source>
        <dbReference type="ARBA" id="ARBA00022603"/>
    </source>
</evidence>
<comment type="caution">
    <text evidence="5">The sequence shown here is derived from an EMBL/GenBank/DDBJ whole genome shotgun (WGS) entry which is preliminary data.</text>
</comment>
<dbReference type="Pfam" id="PF05724">
    <property type="entry name" value="TPMT"/>
    <property type="match status" value="2"/>
</dbReference>
<keyword evidence="1" id="KW-0597">Phosphoprotein</keyword>
<evidence type="ECO:0000313" key="6">
    <source>
        <dbReference type="Proteomes" id="UP001219525"/>
    </source>
</evidence>